<feature type="transmembrane region" description="Helical" evidence="1">
    <location>
        <begin position="91"/>
        <end position="113"/>
    </location>
</feature>
<organism evidence="3 4">
    <name type="scientific">candidate division WWE3 bacterium</name>
    <dbReference type="NCBI Taxonomy" id="2053526"/>
    <lineage>
        <taxon>Bacteria</taxon>
        <taxon>Katanobacteria</taxon>
    </lineage>
</organism>
<dbReference type="EMBL" id="JAGQKX010000030">
    <property type="protein sequence ID" value="MCA9390096.1"/>
    <property type="molecule type" value="Genomic_DNA"/>
</dbReference>
<keyword evidence="1" id="KW-0472">Membrane</keyword>
<comment type="caution">
    <text evidence="3">The sequence shown here is derived from an EMBL/GenBank/DDBJ whole genome shotgun (WGS) entry which is preliminary data.</text>
</comment>
<accession>A0A955LHY3</accession>
<evidence type="ECO:0000256" key="2">
    <source>
        <dbReference type="SAM" id="SignalP"/>
    </source>
</evidence>
<gene>
    <name evidence="3" type="ORF">KC571_01720</name>
</gene>
<feature type="chain" id="PRO_5036785912" evidence="2">
    <location>
        <begin position="29"/>
        <end position="127"/>
    </location>
</feature>
<feature type="signal peptide" evidence="2">
    <location>
        <begin position="1"/>
        <end position="28"/>
    </location>
</feature>
<evidence type="ECO:0000313" key="4">
    <source>
        <dbReference type="Proteomes" id="UP000701698"/>
    </source>
</evidence>
<reference evidence="3" key="2">
    <citation type="journal article" date="2021" name="Microbiome">
        <title>Successional dynamics and alternative stable states in a saline activated sludge microbial community over 9 years.</title>
        <authorList>
            <person name="Wang Y."/>
            <person name="Ye J."/>
            <person name="Ju F."/>
            <person name="Liu L."/>
            <person name="Boyd J.A."/>
            <person name="Deng Y."/>
            <person name="Parks D.H."/>
            <person name="Jiang X."/>
            <person name="Yin X."/>
            <person name="Woodcroft B.J."/>
            <person name="Tyson G.W."/>
            <person name="Hugenholtz P."/>
            <person name="Polz M.F."/>
            <person name="Zhang T."/>
        </authorList>
    </citation>
    <scope>NUCLEOTIDE SEQUENCE</scope>
    <source>
        <strain evidence="3">HKST-UBA01</strain>
    </source>
</reference>
<reference evidence="3" key="1">
    <citation type="submission" date="2020-04" db="EMBL/GenBank/DDBJ databases">
        <authorList>
            <person name="Zhang T."/>
        </authorList>
    </citation>
    <scope>NUCLEOTIDE SEQUENCE</scope>
    <source>
        <strain evidence="3">HKST-UBA01</strain>
    </source>
</reference>
<feature type="transmembrane region" description="Helical" evidence="1">
    <location>
        <begin position="54"/>
        <end position="79"/>
    </location>
</feature>
<sequence>MTNKFKKHALQVASAMGLLGLTAGNAYAQAIPTISLAPPSAGFTNFGSLISTGLTIVFIVAGLAVLIYLFIGALTYLTAGDNEDSTKKARLMITNAVVGLIILAASWAIWQLIINFVPGLNSLVGQS</sequence>
<keyword evidence="1" id="KW-1133">Transmembrane helix</keyword>
<evidence type="ECO:0000256" key="1">
    <source>
        <dbReference type="SAM" id="Phobius"/>
    </source>
</evidence>
<dbReference type="AlphaFoldDB" id="A0A955LHY3"/>
<keyword evidence="1" id="KW-0812">Transmembrane</keyword>
<dbReference type="Proteomes" id="UP000701698">
    <property type="component" value="Unassembled WGS sequence"/>
</dbReference>
<proteinExistence type="predicted"/>
<evidence type="ECO:0000313" key="3">
    <source>
        <dbReference type="EMBL" id="MCA9390096.1"/>
    </source>
</evidence>
<keyword evidence="2" id="KW-0732">Signal</keyword>
<protein>
    <submittedName>
        <fullName evidence="3">Uncharacterized protein</fullName>
    </submittedName>
</protein>
<name>A0A955LHY3_UNCKA</name>